<dbReference type="EMBL" id="MCBQ01021483">
    <property type="protein sequence ID" value="RKF53887.1"/>
    <property type="molecule type" value="Genomic_DNA"/>
</dbReference>
<organism evidence="3 4">
    <name type="scientific">Golovinomyces cichoracearum</name>
    <dbReference type="NCBI Taxonomy" id="62708"/>
    <lineage>
        <taxon>Eukaryota</taxon>
        <taxon>Fungi</taxon>
        <taxon>Dikarya</taxon>
        <taxon>Ascomycota</taxon>
        <taxon>Pezizomycotina</taxon>
        <taxon>Leotiomycetes</taxon>
        <taxon>Erysiphales</taxon>
        <taxon>Erysiphaceae</taxon>
        <taxon>Golovinomyces</taxon>
    </lineage>
</organism>
<dbReference type="STRING" id="62708.A0A420H8X6"/>
<reference evidence="3 4" key="1">
    <citation type="journal article" date="2018" name="BMC Genomics">
        <title>Comparative genome analyses reveal sequence features reflecting distinct modes of host-adaptation between dicot and monocot powdery mildew.</title>
        <authorList>
            <person name="Wu Y."/>
            <person name="Ma X."/>
            <person name="Pan Z."/>
            <person name="Kale S.D."/>
            <person name="Song Y."/>
            <person name="King H."/>
            <person name="Zhang Q."/>
            <person name="Presley C."/>
            <person name="Deng X."/>
            <person name="Wei C.I."/>
            <person name="Xiao S."/>
        </authorList>
    </citation>
    <scope>NUCLEOTIDE SEQUENCE [LARGE SCALE GENOMIC DNA]</scope>
    <source>
        <strain evidence="3">UMSG3</strain>
    </source>
</reference>
<sequence length="738" mass="88068">MTVTTPYPVVEDLGPMRKKLKASDLPLSSATRAAIEGLAHTFKKKGGYDSLRKQIWDDLMKTDFEAEFSEVLIKSAEVELEKNDYDLLKKSRSAAQALIHGAVERAGVYFDAERRIDALIDSHISQIESGIRTIRKNDVGDELADAEHARGSKTDEQYAEEAQQKREAREKLRQEAKLKELAALEEKKREEEKIAQAELEKRSAEREARRKAEREREEKKERDLKERNRREREKEEADKKAKEIKEREKKEREREERHRKHEEESSRKKAKESETESRTIKDPSSIKAELSIEEIEHLEQEALNDLLRPTLRRTRHKVELDLDNTLAPPPRKTVPSSAIQPISRDSLMRNDLKKPLRPLRTESVSKAPLPSDKKQTNERRNSRDRTSTRKQSRSRSRHRERDSKDKEPRRSRRDSRERLRDDRYRFDSEDREESHKEYHRRRHSKDRKNRYRERERKRSHRSESIDSVIEERKKVKSSVNISLDSPAEKLYLSEAMKCEEEYISSKKKTHTKETDLEPSIITQSINRKSSASHVKDELNSVSPVSTRKSHYSREKTRDRKLRSRSRSPKSRRESRINRSLSPPNIDRYVPRAHSRSQWDSESLRSPTRKKGRSRSRSRSRSRDRERDRDRIRASRHSRDKDRSHHRTSSQSRSYRRDKSRDRDHAKDKSRSRSPRTRRERVSKRERSRARDKDRYRDRDRDRDREHRRGRSSSRDKDREKDRNKRRSRSRGNRRDGRL</sequence>
<dbReference type="PANTHER" id="PTHR28034">
    <property type="entry name" value="SET1 COMPLEX COMPONENT SHG1"/>
    <property type="match status" value="1"/>
</dbReference>
<feature type="region of interest" description="Disordered" evidence="1">
    <location>
        <begin position="504"/>
        <end position="738"/>
    </location>
</feature>
<feature type="compositionally biased region" description="Basic and acidic residues" evidence="1">
    <location>
        <begin position="145"/>
        <end position="281"/>
    </location>
</feature>
<accession>A0A420H8X6</accession>
<keyword evidence="4" id="KW-1185">Reference proteome</keyword>
<feature type="compositionally biased region" description="Basic residues" evidence="1">
    <location>
        <begin position="437"/>
        <end position="451"/>
    </location>
</feature>
<dbReference type="Pfam" id="PF05205">
    <property type="entry name" value="COMPASS-Shg1"/>
    <property type="match status" value="1"/>
</dbReference>
<feature type="compositionally biased region" description="Polar residues" evidence="1">
    <location>
        <begin position="520"/>
        <end position="532"/>
    </location>
</feature>
<dbReference type="InterPro" id="IPR055264">
    <property type="entry name" value="BOD1/SHG1_dom"/>
</dbReference>
<feature type="compositionally biased region" description="Basic and acidic residues" evidence="1">
    <location>
        <begin position="371"/>
        <end position="387"/>
    </location>
</feature>
<dbReference type="Proteomes" id="UP000283383">
    <property type="component" value="Unassembled WGS sequence"/>
</dbReference>
<name>A0A420H8X6_9PEZI</name>
<feature type="compositionally biased region" description="Basic residues" evidence="1">
    <location>
        <begin position="671"/>
        <end position="681"/>
    </location>
</feature>
<comment type="caution">
    <text evidence="3">The sequence shown here is derived from an EMBL/GenBank/DDBJ whole genome shotgun (WGS) entry which is preliminary data.</text>
</comment>
<evidence type="ECO:0000313" key="4">
    <source>
        <dbReference type="Proteomes" id="UP000283383"/>
    </source>
</evidence>
<feature type="compositionally biased region" description="Basic residues" evidence="1">
    <location>
        <begin position="558"/>
        <end position="569"/>
    </location>
</feature>
<feature type="domain" description="BOD1/SHG1" evidence="2">
    <location>
        <begin position="38"/>
        <end position="140"/>
    </location>
</feature>
<feature type="compositionally biased region" description="Basic residues" evidence="1">
    <location>
        <begin position="388"/>
        <end position="398"/>
    </location>
</feature>
<feature type="compositionally biased region" description="Basic and acidic residues" evidence="1">
    <location>
        <begin position="620"/>
        <end position="642"/>
    </location>
</feature>
<gene>
    <name evidence="3" type="ORF">GcM3_214015</name>
</gene>
<feature type="region of interest" description="Disordered" evidence="1">
    <location>
        <begin position="145"/>
        <end position="287"/>
    </location>
</feature>
<feature type="compositionally biased region" description="Basic and acidic residues" evidence="1">
    <location>
        <begin position="399"/>
        <end position="436"/>
    </location>
</feature>
<evidence type="ECO:0000256" key="1">
    <source>
        <dbReference type="SAM" id="MobiDB-lite"/>
    </source>
</evidence>
<feature type="compositionally biased region" description="Basic and acidic residues" evidence="1">
    <location>
        <begin position="654"/>
        <end position="670"/>
    </location>
</feature>
<feature type="compositionally biased region" description="Basic and acidic residues" evidence="1">
    <location>
        <begin position="452"/>
        <end position="473"/>
    </location>
</feature>
<feature type="compositionally biased region" description="Basic residues" evidence="1">
    <location>
        <begin position="643"/>
        <end position="653"/>
    </location>
</feature>
<proteinExistence type="predicted"/>
<feature type="region of interest" description="Disordered" evidence="1">
    <location>
        <begin position="319"/>
        <end position="489"/>
    </location>
</feature>
<feature type="compositionally biased region" description="Basic and acidic residues" evidence="1">
    <location>
        <begin position="682"/>
        <end position="722"/>
    </location>
</feature>
<feature type="compositionally biased region" description="Basic residues" evidence="1">
    <location>
        <begin position="606"/>
        <end position="619"/>
    </location>
</feature>
<dbReference type="AlphaFoldDB" id="A0A420H8X6"/>
<evidence type="ECO:0000313" key="3">
    <source>
        <dbReference type="EMBL" id="RKF53887.1"/>
    </source>
</evidence>
<protein>
    <submittedName>
        <fullName evidence="3">Putative arginine rich protein</fullName>
    </submittedName>
</protein>
<dbReference type="PANTHER" id="PTHR28034:SF1">
    <property type="entry name" value="NUCLEOMORPHIN"/>
    <property type="match status" value="1"/>
</dbReference>
<evidence type="ECO:0000259" key="2">
    <source>
        <dbReference type="Pfam" id="PF05205"/>
    </source>
</evidence>